<evidence type="ECO:0000313" key="9">
    <source>
        <dbReference type="EMBL" id="GGH33258.1"/>
    </source>
</evidence>
<feature type="transmembrane region" description="Helical" evidence="6">
    <location>
        <begin position="212"/>
        <end position="231"/>
    </location>
</feature>
<dbReference type="InterPro" id="IPR003945">
    <property type="entry name" value="NU5C-like"/>
</dbReference>
<comment type="subcellular location">
    <subcellularLocation>
        <location evidence="1">Endomembrane system</location>
        <topology evidence="1">Multi-pass membrane protein</topology>
    </subcellularLocation>
    <subcellularLocation>
        <location evidence="5">Membrane</location>
        <topology evidence="5">Multi-pass membrane protein</topology>
    </subcellularLocation>
</comment>
<proteinExistence type="predicted"/>
<feature type="transmembrane region" description="Helical" evidence="6">
    <location>
        <begin position="313"/>
        <end position="339"/>
    </location>
</feature>
<dbReference type="Pfam" id="PF00361">
    <property type="entry name" value="Proton_antipo_M"/>
    <property type="match status" value="1"/>
</dbReference>
<dbReference type="EMBL" id="BMIA01000001">
    <property type="protein sequence ID" value="GGH33258.1"/>
    <property type="molecule type" value="Genomic_DNA"/>
</dbReference>
<feature type="transmembrane region" description="Helical" evidence="6">
    <location>
        <begin position="545"/>
        <end position="562"/>
    </location>
</feature>
<keyword evidence="2 5" id="KW-0812">Transmembrane</keyword>
<evidence type="ECO:0000256" key="4">
    <source>
        <dbReference type="ARBA" id="ARBA00023136"/>
    </source>
</evidence>
<reference evidence="10" key="1">
    <citation type="journal article" date="2019" name="Int. J. Syst. Evol. Microbiol.">
        <title>The Global Catalogue of Microorganisms (GCM) 10K type strain sequencing project: providing services to taxonomists for standard genome sequencing and annotation.</title>
        <authorList>
            <consortium name="The Broad Institute Genomics Platform"/>
            <consortium name="The Broad Institute Genome Sequencing Center for Infectious Disease"/>
            <person name="Wu L."/>
            <person name="Ma J."/>
        </authorList>
    </citation>
    <scope>NUCLEOTIDE SEQUENCE [LARGE SCALE GENOMIC DNA]</scope>
    <source>
        <strain evidence="10">CGMCC 1.15288</strain>
    </source>
</reference>
<keyword evidence="10" id="KW-1185">Reference proteome</keyword>
<organism evidence="9 10">
    <name type="scientific">Dyadobacter endophyticus</name>
    <dbReference type="NCBI Taxonomy" id="1749036"/>
    <lineage>
        <taxon>Bacteria</taxon>
        <taxon>Pseudomonadati</taxon>
        <taxon>Bacteroidota</taxon>
        <taxon>Cytophagia</taxon>
        <taxon>Cytophagales</taxon>
        <taxon>Spirosomataceae</taxon>
        <taxon>Dyadobacter</taxon>
    </lineage>
</organism>
<dbReference type="Proteomes" id="UP000600214">
    <property type="component" value="Unassembled WGS sequence"/>
</dbReference>
<feature type="domain" description="NADH:quinone oxidoreductase/Mrp antiporter transmembrane" evidence="7">
    <location>
        <begin position="134"/>
        <end position="359"/>
    </location>
</feature>
<dbReference type="Pfam" id="PF00662">
    <property type="entry name" value="Proton_antipo_N"/>
    <property type="match status" value="1"/>
</dbReference>
<name>A0ABQ1YQI7_9BACT</name>
<gene>
    <name evidence="9" type="ORF">GCM10007423_23390</name>
</gene>
<keyword evidence="3 6" id="KW-1133">Transmembrane helix</keyword>
<evidence type="ECO:0000256" key="2">
    <source>
        <dbReference type="ARBA" id="ARBA00022692"/>
    </source>
</evidence>
<feature type="transmembrane region" description="Helical" evidence="6">
    <location>
        <begin position="29"/>
        <end position="53"/>
    </location>
</feature>
<keyword evidence="4 6" id="KW-0472">Membrane</keyword>
<feature type="transmembrane region" description="Helical" evidence="6">
    <location>
        <begin position="450"/>
        <end position="468"/>
    </location>
</feature>
<dbReference type="InterPro" id="IPR001750">
    <property type="entry name" value="ND/Mrp_TM"/>
</dbReference>
<feature type="transmembrane region" description="Helical" evidence="6">
    <location>
        <begin position="475"/>
        <end position="492"/>
    </location>
</feature>
<feature type="transmembrane region" description="Helical" evidence="6">
    <location>
        <begin position="425"/>
        <end position="444"/>
    </location>
</feature>
<protein>
    <recommendedName>
        <fullName evidence="11">NADH-Ubiquinone oxidoreductase (Complex I), chain 5 N-terminus</fullName>
    </recommendedName>
</protein>
<evidence type="ECO:0000259" key="7">
    <source>
        <dbReference type="Pfam" id="PF00361"/>
    </source>
</evidence>
<evidence type="ECO:0000256" key="6">
    <source>
        <dbReference type="SAM" id="Phobius"/>
    </source>
</evidence>
<evidence type="ECO:0000313" key="10">
    <source>
        <dbReference type="Proteomes" id="UP000600214"/>
    </source>
</evidence>
<evidence type="ECO:0000256" key="1">
    <source>
        <dbReference type="ARBA" id="ARBA00004127"/>
    </source>
</evidence>
<feature type="transmembrane region" description="Helical" evidence="6">
    <location>
        <begin position="6"/>
        <end position="22"/>
    </location>
</feature>
<feature type="transmembrane region" description="Helical" evidence="6">
    <location>
        <begin position="582"/>
        <end position="603"/>
    </location>
</feature>
<accession>A0ABQ1YQI7</accession>
<feature type="transmembrane region" description="Helical" evidence="6">
    <location>
        <begin position="252"/>
        <end position="270"/>
    </location>
</feature>
<dbReference type="InterPro" id="IPR001516">
    <property type="entry name" value="Proton_antipo_N"/>
</dbReference>
<dbReference type="PANTHER" id="PTHR42829:SF2">
    <property type="entry name" value="NADH-UBIQUINONE OXIDOREDUCTASE CHAIN 5"/>
    <property type="match status" value="1"/>
</dbReference>
<evidence type="ECO:0000256" key="3">
    <source>
        <dbReference type="ARBA" id="ARBA00022989"/>
    </source>
</evidence>
<feature type="domain" description="NADH-Ubiquinone oxidoreductase (complex I) chain 5 N-terminal" evidence="8">
    <location>
        <begin position="69"/>
        <end position="117"/>
    </location>
</feature>
<dbReference type="PANTHER" id="PTHR42829">
    <property type="entry name" value="NADH-UBIQUINONE OXIDOREDUCTASE CHAIN 5"/>
    <property type="match status" value="1"/>
</dbReference>
<dbReference type="RefSeq" id="WP_188931893.1">
    <property type="nucleotide sequence ID" value="NZ_BMIA01000001.1"/>
</dbReference>
<dbReference type="PRINTS" id="PR01434">
    <property type="entry name" value="NADHDHGNASE5"/>
</dbReference>
<evidence type="ECO:0000259" key="8">
    <source>
        <dbReference type="Pfam" id="PF00662"/>
    </source>
</evidence>
<feature type="transmembrane region" description="Helical" evidence="6">
    <location>
        <begin position="140"/>
        <end position="158"/>
    </location>
</feature>
<evidence type="ECO:0008006" key="11">
    <source>
        <dbReference type="Google" id="ProtNLM"/>
    </source>
</evidence>
<sequence length="622" mass="70139">MTYFIILLPLIPLIGFLISLVVPSQNERLISGVAFITTGLQLFTSLVFTIFWIQTGSQVLTSENMVIFKSGSYEYALDLFLDRITLVFLLTGAVLTFLVTTYSRRYLHREEGYKRFFYTILLFFSGYNITIFSGNFETLFIGWEILGITSFLLISFYRDRYLPVKNAVKVFSVYRLADVSILLAIWASHHFWSTYITFEKISDYQLVDRQLQAHDLVGTALSVMIVVAAAAKSAQLPFSSWLPRAMEGPTPSTAIFYGALSVNMGVFLLLRTWPFWQHQPGIRLLIGTIGLSTSLVATGIARVQSSVKSQIAYASISQIGLIFVEIATGLESLALLHFAGNAFLRAIQLLISPSIVSQRIGQYPGVEESSAISLKRFVPERLWIGLYMLSLKEWGLDLFMYRYLWNPFKKIGGALGFLTTRRVGLFLTAVYLAGIFFCFNRHYVPRQLGEWLSIAFSLLGLMMAIKSFSERKNVWLSWILVITNHLWVALAVSCNESVPGGQLMMYLSGVVIAGLAGYCCLLRLRKTERHIGLGQFHGHIQRHKRIGIVFFLSCLGLSGFPITPTFIGEDLVFSHIHQNQVLFAFFVSVGCIINGLSLIRIYARVFLGPGMRSQYELNYRSS</sequence>
<feature type="transmembrane region" description="Helical" evidence="6">
    <location>
        <begin position="282"/>
        <end position="301"/>
    </location>
</feature>
<feature type="transmembrane region" description="Helical" evidence="6">
    <location>
        <begin position="84"/>
        <end position="103"/>
    </location>
</feature>
<feature type="transmembrane region" description="Helical" evidence="6">
    <location>
        <begin position="504"/>
        <end position="524"/>
    </location>
</feature>
<evidence type="ECO:0000256" key="5">
    <source>
        <dbReference type="RuleBase" id="RU000320"/>
    </source>
</evidence>
<comment type="caution">
    <text evidence="9">The sequence shown here is derived from an EMBL/GenBank/DDBJ whole genome shotgun (WGS) entry which is preliminary data.</text>
</comment>
<feature type="transmembrane region" description="Helical" evidence="6">
    <location>
        <begin position="115"/>
        <end position="134"/>
    </location>
</feature>